<comment type="caution">
    <text evidence="2">The sequence shown here is derived from an EMBL/GenBank/DDBJ whole genome shotgun (WGS) entry which is preliminary data.</text>
</comment>
<keyword evidence="3" id="KW-1185">Reference proteome</keyword>
<accession>A0ABP6SZM8</accession>
<sequence>MELDWAVHHFAAAAAELDAAMAHRMSLTAGDFLALKHLLVTDEPVGSVELGRRLGITSGAATGLVDRLEAAGYAQRRPHPRDRRRRIVTVTRRAEDDIVRELRPLAEEISHLATGLTADQRQVVSEVLAQLATLHRHYARGR</sequence>
<gene>
    <name evidence="2" type="ORF">GCM10020369_34680</name>
</gene>
<protein>
    <submittedName>
        <fullName evidence="2">MarR family winged helix-turn-helix transcriptional regulator</fullName>
    </submittedName>
</protein>
<reference evidence="3" key="1">
    <citation type="journal article" date="2019" name="Int. J. Syst. Evol. Microbiol.">
        <title>The Global Catalogue of Microorganisms (GCM) 10K type strain sequencing project: providing services to taxonomists for standard genome sequencing and annotation.</title>
        <authorList>
            <consortium name="The Broad Institute Genomics Platform"/>
            <consortium name="The Broad Institute Genome Sequencing Center for Infectious Disease"/>
            <person name="Wu L."/>
            <person name="Ma J."/>
        </authorList>
    </citation>
    <scope>NUCLEOTIDE SEQUENCE [LARGE SCALE GENOMIC DNA]</scope>
    <source>
        <strain evidence="3">JCM 9458</strain>
    </source>
</reference>
<organism evidence="2 3">
    <name type="scientific">Cryptosporangium minutisporangium</name>
    <dbReference type="NCBI Taxonomy" id="113569"/>
    <lineage>
        <taxon>Bacteria</taxon>
        <taxon>Bacillati</taxon>
        <taxon>Actinomycetota</taxon>
        <taxon>Actinomycetes</taxon>
        <taxon>Cryptosporangiales</taxon>
        <taxon>Cryptosporangiaceae</taxon>
        <taxon>Cryptosporangium</taxon>
    </lineage>
</organism>
<dbReference type="SUPFAM" id="SSF46785">
    <property type="entry name" value="Winged helix' DNA-binding domain"/>
    <property type="match status" value="1"/>
</dbReference>
<name>A0ABP6SZM8_9ACTN</name>
<dbReference type="InterPro" id="IPR036390">
    <property type="entry name" value="WH_DNA-bd_sf"/>
</dbReference>
<dbReference type="SMART" id="SM00347">
    <property type="entry name" value="HTH_MARR"/>
    <property type="match status" value="1"/>
</dbReference>
<proteinExistence type="predicted"/>
<dbReference type="PROSITE" id="PS50995">
    <property type="entry name" value="HTH_MARR_2"/>
    <property type="match status" value="1"/>
</dbReference>
<dbReference type="InterPro" id="IPR039422">
    <property type="entry name" value="MarR/SlyA-like"/>
</dbReference>
<dbReference type="PANTHER" id="PTHR33164">
    <property type="entry name" value="TRANSCRIPTIONAL REGULATOR, MARR FAMILY"/>
    <property type="match status" value="1"/>
</dbReference>
<dbReference type="InterPro" id="IPR036388">
    <property type="entry name" value="WH-like_DNA-bd_sf"/>
</dbReference>
<evidence type="ECO:0000313" key="2">
    <source>
        <dbReference type="EMBL" id="GAA3388451.1"/>
    </source>
</evidence>
<dbReference type="Gene3D" id="1.10.10.10">
    <property type="entry name" value="Winged helix-like DNA-binding domain superfamily/Winged helix DNA-binding domain"/>
    <property type="match status" value="1"/>
</dbReference>
<evidence type="ECO:0000313" key="3">
    <source>
        <dbReference type="Proteomes" id="UP001501676"/>
    </source>
</evidence>
<dbReference type="PRINTS" id="PR00598">
    <property type="entry name" value="HTHMARR"/>
</dbReference>
<dbReference type="InterPro" id="IPR000835">
    <property type="entry name" value="HTH_MarR-typ"/>
</dbReference>
<dbReference type="RefSeq" id="WP_345729154.1">
    <property type="nucleotide sequence ID" value="NZ_BAAAYN010000023.1"/>
</dbReference>
<dbReference type="Pfam" id="PF12802">
    <property type="entry name" value="MarR_2"/>
    <property type="match status" value="1"/>
</dbReference>
<dbReference type="Proteomes" id="UP001501676">
    <property type="component" value="Unassembled WGS sequence"/>
</dbReference>
<evidence type="ECO:0000259" key="1">
    <source>
        <dbReference type="PROSITE" id="PS50995"/>
    </source>
</evidence>
<dbReference type="PANTHER" id="PTHR33164:SF43">
    <property type="entry name" value="HTH-TYPE TRANSCRIPTIONAL REPRESSOR YETL"/>
    <property type="match status" value="1"/>
</dbReference>
<dbReference type="EMBL" id="BAAAYN010000023">
    <property type="protein sequence ID" value="GAA3388451.1"/>
    <property type="molecule type" value="Genomic_DNA"/>
</dbReference>
<feature type="domain" description="HTH marR-type" evidence="1">
    <location>
        <begin position="1"/>
        <end position="133"/>
    </location>
</feature>